<dbReference type="Proteomes" id="UP000232222">
    <property type="component" value="Chromosome"/>
</dbReference>
<dbReference type="OrthoDB" id="397668at2"/>
<sequence>MELTTWTIYQGKDLKNIENKVITQGEFPFLLLRPDLNKGNEVLGLAIIDDYVASAVMDLVNRPLGAKELTEIFKDKMGLVNTKNIQDYKLKDENISQKPIQAQNIKTLMETYNILIKEKPITFNTEDYDTDQKVKDKQNVFLELNFQNMPTHQLINAINSGMTDFYKRLNELREPTLTEHERQEKMLQMNGLETNLIFFFEQTLKRMDEIIAQQDKRIKELEATTKQPNIQDEPNKNEN</sequence>
<name>A0A2K8NQP1_9MOLU</name>
<gene>
    <name evidence="1" type="ORF">EFREU_v1c01120</name>
</gene>
<dbReference type="EMBL" id="CP024962">
    <property type="protein sequence ID" value="ATZ16139.1"/>
    <property type="molecule type" value="Genomic_DNA"/>
</dbReference>
<protein>
    <submittedName>
        <fullName evidence="1">Uncharacterized protein</fullName>
    </submittedName>
</protein>
<accession>A0A2K8NQP1</accession>
<evidence type="ECO:0000313" key="2">
    <source>
        <dbReference type="Proteomes" id="UP000232222"/>
    </source>
</evidence>
<dbReference type="AlphaFoldDB" id="A0A2K8NQP1"/>
<proteinExistence type="predicted"/>
<dbReference type="RefSeq" id="WP_100609100.1">
    <property type="nucleotide sequence ID" value="NZ_CP024962.1"/>
</dbReference>
<organism evidence="1 2">
    <name type="scientific">Entomoplasma freundtii</name>
    <dbReference type="NCBI Taxonomy" id="74700"/>
    <lineage>
        <taxon>Bacteria</taxon>
        <taxon>Bacillati</taxon>
        <taxon>Mycoplasmatota</taxon>
        <taxon>Mollicutes</taxon>
        <taxon>Entomoplasmatales</taxon>
        <taxon>Entomoplasmataceae</taxon>
        <taxon>Entomoplasma</taxon>
    </lineage>
</organism>
<dbReference type="KEGG" id="efr:EFREU_v1c01120"/>
<reference evidence="1 2" key="1">
    <citation type="submission" date="2017-11" db="EMBL/GenBank/DDBJ databases">
        <title>Genome sequence of Entomoplasma freundtii BARC 318 (ATCC 51999).</title>
        <authorList>
            <person name="Lo W.-S."/>
            <person name="Gasparich G.E."/>
            <person name="Kuo C.-H."/>
        </authorList>
    </citation>
    <scope>NUCLEOTIDE SEQUENCE [LARGE SCALE GENOMIC DNA]</scope>
    <source>
        <strain evidence="1 2">BARC 318</strain>
    </source>
</reference>
<evidence type="ECO:0000313" key="1">
    <source>
        <dbReference type="EMBL" id="ATZ16139.1"/>
    </source>
</evidence>
<keyword evidence="2" id="KW-1185">Reference proteome</keyword>